<sequence length="158" mass="17630">MLDSYASMASMRADLTAEYPGAERLPGLSVLYATEVYFDAASRTMIAAFDNLDDRIEPSVFIHQIRARDLLYDHRFIEFAEPRTMRHSEPERYAALRAASLDEIARMIGADDSVFGQDGEPVGDPREVIAAAERDHTWGLSLSQELLAHLDTPPDAQS</sequence>
<keyword evidence="2" id="KW-1185">Reference proteome</keyword>
<accession>A0A426USV2</accession>
<gene>
    <name evidence="1" type="ORF">EIW28_20280</name>
</gene>
<dbReference type="RefSeq" id="WP_125249543.1">
    <property type="nucleotide sequence ID" value="NZ_RSEB01000006.1"/>
</dbReference>
<evidence type="ECO:0000313" key="2">
    <source>
        <dbReference type="Proteomes" id="UP000277256"/>
    </source>
</evidence>
<dbReference type="AlphaFoldDB" id="A0A426USV2"/>
<proteinExistence type="predicted"/>
<comment type="caution">
    <text evidence="1">The sequence shown here is derived from an EMBL/GenBank/DDBJ whole genome shotgun (WGS) entry which is preliminary data.</text>
</comment>
<dbReference type="EMBL" id="RSEB01000006">
    <property type="protein sequence ID" value="RRR96789.1"/>
    <property type="molecule type" value="Genomic_DNA"/>
</dbReference>
<reference evidence="1 2" key="1">
    <citation type="submission" date="2018-12" db="EMBL/GenBank/DDBJ databases">
        <title>Glycomyces sp. YIM 121974 draft genome.</title>
        <authorList>
            <person name="Li Q."/>
        </authorList>
    </citation>
    <scope>NUCLEOTIDE SEQUENCE [LARGE SCALE GENOMIC DNA]</scope>
    <source>
        <strain evidence="1 2">YIM 121974</strain>
    </source>
</reference>
<organism evidence="1 2">
    <name type="scientific">Glycomyces terrestris</name>
    <dbReference type="NCBI Taxonomy" id="2493553"/>
    <lineage>
        <taxon>Bacteria</taxon>
        <taxon>Bacillati</taxon>
        <taxon>Actinomycetota</taxon>
        <taxon>Actinomycetes</taxon>
        <taxon>Glycomycetales</taxon>
        <taxon>Glycomycetaceae</taxon>
        <taxon>Glycomyces</taxon>
    </lineage>
</organism>
<evidence type="ECO:0000313" key="1">
    <source>
        <dbReference type="EMBL" id="RRR96789.1"/>
    </source>
</evidence>
<dbReference type="Proteomes" id="UP000277256">
    <property type="component" value="Unassembled WGS sequence"/>
</dbReference>
<name>A0A426USV2_9ACTN</name>
<protein>
    <submittedName>
        <fullName evidence="1">Uncharacterized protein</fullName>
    </submittedName>
</protein>